<evidence type="ECO:0000313" key="1">
    <source>
        <dbReference type="EMBL" id="JAH61360.1"/>
    </source>
</evidence>
<protein>
    <submittedName>
        <fullName evidence="1">Uncharacterized protein</fullName>
    </submittedName>
</protein>
<dbReference type="AlphaFoldDB" id="A0A0E9U883"/>
<dbReference type="EMBL" id="GBXM01047217">
    <property type="protein sequence ID" value="JAH61360.1"/>
    <property type="molecule type" value="Transcribed_RNA"/>
</dbReference>
<name>A0A0E9U883_ANGAN</name>
<reference evidence="1" key="1">
    <citation type="submission" date="2014-11" db="EMBL/GenBank/DDBJ databases">
        <authorList>
            <person name="Amaro Gonzalez C."/>
        </authorList>
    </citation>
    <scope>NUCLEOTIDE SEQUENCE</scope>
</reference>
<reference evidence="1" key="2">
    <citation type="journal article" date="2015" name="Fish Shellfish Immunol.">
        <title>Early steps in the European eel (Anguilla anguilla)-Vibrio vulnificus interaction in the gills: Role of the RtxA13 toxin.</title>
        <authorList>
            <person name="Callol A."/>
            <person name="Pajuelo D."/>
            <person name="Ebbesson L."/>
            <person name="Teles M."/>
            <person name="MacKenzie S."/>
            <person name="Amaro C."/>
        </authorList>
    </citation>
    <scope>NUCLEOTIDE SEQUENCE</scope>
</reference>
<proteinExistence type="predicted"/>
<sequence length="48" mass="5284">MKLAHTVVCARALVATEFEERSFKPIIKVSGDQPGGRLGIVSLRRWCG</sequence>
<accession>A0A0E9U883</accession>
<organism evidence="1">
    <name type="scientific">Anguilla anguilla</name>
    <name type="common">European freshwater eel</name>
    <name type="synonym">Muraena anguilla</name>
    <dbReference type="NCBI Taxonomy" id="7936"/>
    <lineage>
        <taxon>Eukaryota</taxon>
        <taxon>Metazoa</taxon>
        <taxon>Chordata</taxon>
        <taxon>Craniata</taxon>
        <taxon>Vertebrata</taxon>
        <taxon>Euteleostomi</taxon>
        <taxon>Actinopterygii</taxon>
        <taxon>Neopterygii</taxon>
        <taxon>Teleostei</taxon>
        <taxon>Anguilliformes</taxon>
        <taxon>Anguillidae</taxon>
        <taxon>Anguilla</taxon>
    </lineage>
</organism>